<dbReference type="AlphaFoldDB" id="A0A162AKD7"/>
<protein>
    <recommendedName>
        <fullName evidence="3">Glycosyltransferase subfamily 4-like N-terminal domain-containing protein</fullName>
    </recommendedName>
</protein>
<dbReference type="PANTHER" id="PTHR12526:SF600">
    <property type="entry name" value="GLYCOSYL TRANSFERASE GROUP 1"/>
    <property type="match status" value="1"/>
</dbReference>
<dbReference type="CDD" id="cd03801">
    <property type="entry name" value="GT4_PimA-like"/>
    <property type="match status" value="1"/>
</dbReference>
<gene>
    <name evidence="1" type="ORF">N476_13400</name>
</gene>
<proteinExistence type="predicted"/>
<dbReference type="Proteomes" id="UP000076503">
    <property type="component" value="Unassembled WGS sequence"/>
</dbReference>
<accession>A0A162AKD7</accession>
<evidence type="ECO:0008006" key="3">
    <source>
        <dbReference type="Google" id="ProtNLM"/>
    </source>
</evidence>
<dbReference type="Gene3D" id="3.40.50.2000">
    <property type="entry name" value="Glycogen Phosphorylase B"/>
    <property type="match status" value="2"/>
</dbReference>
<organism evidence="1 2">
    <name type="scientific">Pseudoalteromonas luteoviolacea H33</name>
    <dbReference type="NCBI Taxonomy" id="1365251"/>
    <lineage>
        <taxon>Bacteria</taxon>
        <taxon>Pseudomonadati</taxon>
        <taxon>Pseudomonadota</taxon>
        <taxon>Gammaproteobacteria</taxon>
        <taxon>Alteromonadales</taxon>
        <taxon>Pseudoalteromonadaceae</taxon>
        <taxon>Pseudoalteromonas</taxon>
    </lineage>
</organism>
<evidence type="ECO:0000313" key="2">
    <source>
        <dbReference type="Proteomes" id="UP000076503"/>
    </source>
</evidence>
<dbReference type="PANTHER" id="PTHR12526">
    <property type="entry name" value="GLYCOSYLTRANSFERASE"/>
    <property type="match status" value="1"/>
</dbReference>
<dbReference type="GO" id="GO:0016757">
    <property type="term" value="F:glycosyltransferase activity"/>
    <property type="evidence" value="ECO:0007669"/>
    <property type="project" value="TreeGrafter"/>
</dbReference>
<sequence>MKKIVVLTSRFPYPVIGGDRLRIYQICKELAKTYELHLVSLCESKHELDMEVADNVFHSIDRVYQPKWRSYINCLGALVTRIPLQVAYYSNGQFAALVNRKVKECDYALSHLVRTARYLDNTEIPKVLEMTDAISMNYERVSANDKGASIKTLIYTLEQSRLNKFELEQIESFDYTALVSQYDKEYLLKESDKNYNKVVVSSNGVDTNALKYNYHGDSKQLIFIGNLFSVQNLDAALWFAKKVMPLLREHDEYTFKVIGRIKERDKQKFSGCEGVELTGSVDSVADAASHSLAGICSVRLAAGVQNKILEYMALGVPCVSSSIGLEGLEAKPNTDILIADEPEEYVDAIIKLTSSKEVSEKIAIHGRNYVEIHHSWTSKLHNFIEVFGKF</sequence>
<dbReference type="RefSeq" id="WP_063361431.1">
    <property type="nucleotide sequence ID" value="NZ_AUXZ01000068.1"/>
</dbReference>
<comment type="caution">
    <text evidence="1">The sequence shown here is derived from an EMBL/GenBank/DDBJ whole genome shotgun (WGS) entry which is preliminary data.</text>
</comment>
<evidence type="ECO:0000313" key="1">
    <source>
        <dbReference type="EMBL" id="KZN51378.1"/>
    </source>
</evidence>
<dbReference type="PATRIC" id="fig|1365251.3.peg.1887"/>
<name>A0A162AKD7_9GAMM</name>
<dbReference type="SUPFAM" id="SSF53756">
    <property type="entry name" value="UDP-Glycosyltransferase/glycogen phosphorylase"/>
    <property type="match status" value="1"/>
</dbReference>
<dbReference type="EMBL" id="AUXZ01000068">
    <property type="protein sequence ID" value="KZN51378.1"/>
    <property type="molecule type" value="Genomic_DNA"/>
</dbReference>
<dbReference type="OrthoDB" id="9807209at2"/>
<dbReference type="Pfam" id="PF13692">
    <property type="entry name" value="Glyco_trans_1_4"/>
    <property type="match status" value="1"/>
</dbReference>
<reference evidence="1 2" key="1">
    <citation type="submission" date="2013-07" db="EMBL/GenBank/DDBJ databases">
        <title>Comparative Genomic and Metabolomic Analysis of Twelve Strains of Pseudoalteromonas luteoviolacea.</title>
        <authorList>
            <person name="Vynne N.G."/>
            <person name="Mansson M."/>
            <person name="Gram L."/>
        </authorList>
    </citation>
    <scope>NUCLEOTIDE SEQUENCE [LARGE SCALE GENOMIC DNA]</scope>
    <source>
        <strain evidence="1 2">H33</strain>
    </source>
</reference>